<dbReference type="PANTHER" id="PTHR45138:SF9">
    <property type="entry name" value="DIGUANYLATE CYCLASE DGCM-RELATED"/>
    <property type="match status" value="1"/>
</dbReference>
<protein>
    <submittedName>
        <fullName evidence="2">Diguanylate cyclase (GGDEF) domain-containing protein</fullName>
    </submittedName>
</protein>
<dbReference type="SMART" id="SM00267">
    <property type="entry name" value="GGDEF"/>
    <property type="match status" value="1"/>
</dbReference>
<dbReference type="GO" id="GO:0043709">
    <property type="term" value="P:cell adhesion involved in single-species biofilm formation"/>
    <property type="evidence" value="ECO:0007669"/>
    <property type="project" value="TreeGrafter"/>
</dbReference>
<dbReference type="AlphaFoldDB" id="A0A1G9U278"/>
<accession>A0A1G9U278</accession>
<evidence type="ECO:0000313" key="2">
    <source>
        <dbReference type="EMBL" id="SDM54069.1"/>
    </source>
</evidence>
<dbReference type="RefSeq" id="WP_091648986.1">
    <property type="nucleotide sequence ID" value="NZ_FNHQ01000008.1"/>
</dbReference>
<dbReference type="OrthoDB" id="1625460at2"/>
<gene>
    <name evidence="2" type="ORF">SAMN05660299_01089</name>
</gene>
<dbReference type="PANTHER" id="PTHR45138">
    <property type="entry name" value="REGULATORY COMPONENTS OF SENSORY TRANSDUCTION SYSTEM"/>
    <property type="match status" value="1"/>
</dbReference>
<dbReference type="GO" id="GO:0005886">
    <property type="term" value="C:plasma membrane"/>
    <property type="evidence" value="ECO:0007669"/>
    <property type="project" value="TreeGrafter"/>
</dbReference>
<organism evidence="2 3">
    <name type="scientific">Megasphaera paucivorans</name>
    <dbReference type="NCBI Taxonomy" id="349095"/>
    <lineage>
        <taxon>Bacteria</taxon>
        <taxon>Bacillati</taxon>
        <taxon>Bacillota</taxon>
        <taxon>Negativicutes</taxon>
        <taxon>Veillonellales</taxon>
        <taxon>Veillonellaceae</taxon>
        <taxon>Megasphaera</taxon>
    </lineage>
</organism>
<dbReference type="InterPro" id="IPR050469">
    <property type="entry name" value="Diguanylate_Cyclase"/>
</dbReference>
<dbReference type="NCBIfam" id="TIGR00254">
    <property type="entry name" value="GGDEF"/>
    <property type="match status" value="1"/>
</dbReference>
<keyword evidence="3" id="KW-1185">Reference proteome</keyword>
<dbReference type="Proteomes" id="UP000199309">
    <property type="component" value="Unassembled WGS sequence"/>
</dbReference>
<dbReference type="Gene3D" id="3.30.70.270">
    <property type="match status" value="1"/>
</dbReference>
<dbReference type="InterPro" id="IPR000160">
    <property type="entry name" value="GGDEF_dom"/>
</dbReference>
<dbReference type="FunFam" id="3.30.70.270:FF:000001">
    <property type="entry name" value="Diguanylate cyclase domain protein"/>
    <property type="match status" value="1"/>
</dbReference>
<dbReference type="EMBL" id="FNHQ01000008">
    <property type="protein sequence ID" value="SDM54069.1"/>
    <property type="molecule type" value="Genomic_DNA"/>
</dbReference>
<feature type="domain" description="GGDEF" evidence="1">
    <location>
        <begin position="101"/>
        <end position="238"/>
    </location>
</feature>
<dbReference type="PROSITE" id="PS50887">
    <property type="entry name" value="GGDEF"/>
    <property type="match status" value="1"/>
</dbReference>
<dbReference type="STRING" id="349095.SAMN05660299_01089"/>
<dbReference type="GO" id="GO:1902201">
    <property type="term" value="P:negative regulation of bacterial-type flagellum-dependent cell motility"/>
    <property type="evidence" value="ECO:0007669"/>
    <property type="project" value="TreeGrafter"/>
</dbReference>
<dbReference type="SUPFAM" id="SSF55073">
    <property type="entry name" value="Nucleotide cyclase"/>
    <property type="match status" value="1"/>
</dbReference>
<dbReference type="Pfam" id="PF00990">
    <property type="entry name" value="GGDEF"/>
    <property type="match status" value="1"/>
</dbReference>
<dbReference type="InterPro" id="IPR029787">
    <property type="entry name" value="Nucleotide_cyclase"/>
</dbReference>
<evidence type="ECO:0000313" key="3">
    <source>
        <dbReference type="Proteomes" id="UP000199309"/>
    </source>
</evidence>
<sequence>MTIRSLYMAEEMVLEKSENLLMSKQYCSVEEYRELYEEYKKLFKQVKTLVKIADLTEQELKILFEKFSEVSRIDSLTGLYNRRYFWETFSKVWEQSIEHNFVVSLLMIDIDYFKKYNDAYGHLQGDECLKAMAVEFQRSVRRPQDMVVRFGGEEFVVLLPQSGKEAAIHVAKRLFRNVNSLYSKYSPVQLKSQMTISVGIASLYPQQEDPITLLVDKADQELYRAKEAGRNCFRLYERP</sequence>
<name>A0A1G9U278_9FIRM</name>
<dbReference type="GO" id="GO:0052621">
    <property type="term" value="F:diguanylate cyclase activity"/>
    <property type="evidence" value="ECO:0007669"/>
    <property type="project" value="TreeGrafter"/>
</dbReference>
<reference evidence="2 3" key="1">
    <citation type="submission" date="2016-10" db="EMBL/GenBank/DDBJ databases">
        <authorList>
            <person name="de Groot N.N."/>
        </authorList>
    </citation>
    <scope>NUCLEOTIDE SEQUENCE [LARGE SCALE GENOMIC DNA]</scope>
    <source>
        <strain evidence="2 3">DSM 16981</strain>
    </source>
</reference>
<proteinExistence type="predicted"/>
<evidence type="ECO:0000259" key="1">
    <source>
        <dbReference type="PROSITE" id="PS50887"/>
    </source>
</evidence>
<dbReference type="InterPro" id="IPR043128">
    <property type="entry name" value="Rev_trsase/Diguanyl_cyclase"/>
</dbReference>
<dbReference type="CDD" id="cd01949">
    <property type="entry name" value="GGDEF"/>
    <property type="match status" value="1"/>
</dbReference>